<dbReference type="HOGENOM" id="CLU_2484958_0_0_1"/>
<organism evidence="2 3">
    <name type="scientific">Tuber melanosporum (strain Mel28)</name>
    <name type="common">Perigord black truffle</name>
    <dbReference type="NCBI Taxonomy" id="656061"/>
    <lineage>
        <taxon>Eukaryota</taxon>
        <taxon>Fungi</taxon>
        <taxon>Dikarya</taxon>
        <taxon>Ascomycota</taxon>
        <taxon>Pezizomycotina</taxon>
        <taxon>Pezizomycetes</taxon>
        <taxon>Pezizales</taxon>
        <taxon>Tuberaceae</taxon>
        <taxon>Tuber</taxon>
    </lineage>
</organism>
<dbReference type="KEGG" id="tml:GSTUM_00006054001"/>
<evidence type="ECO:0000313" key="2">
    <source>
        <dbReference type="EMBL" id="CAZ82454.1"/>
    </source>
</evidence>
<reference evidence="2 3" key="1">
    <citation type="journal article" date="2010" name="Nature">
        <title>Perigord black truffle genome uncovers evolutionary origins and mechanisms of symbiosis.</title>
        <authorList>
            <person name="Martin F."/>
            <person name="Kohler A."/>
            <person name="Murat C."/>
            <person name="Balestrini R."/>
            <person name="Coutinho P.M."/>
            <person name="Jaillon O."/>
            <person name="Montanini B."/>
            <person name="Morin E."/>
            <person name="Noel B."/>
            <person name="Percudani R."/>
            <person name="Porcel B."/>
            <person name="Rubini A."/>
            <person name="Amicucci A."/>
            <person name="Amselem J."/>
            <person name="Anthouard V."/>
            <person name="Arcioni S."/>
            <person name="Artiguenave F."/>
            <person name="Aury J.M."/>
            <person name="Ballario P."/>
            <person name="Bolchi A."/>
            <person name="Brenna A."/>
            <person name="Brun A."/>
            <person name="Buee M."/>
            <person name="Cantarel B."/>
            <person name="Chevalier G."/>
            <person name="Couloux A."/>
            <person name="Da Silva C."/>
            <person name="Denoeud F."/>
            <person name="Duplessis S."/>
            <person name="Ghignone S."/>
            <person name="Hilselberger B."/>
            <person name="Iotti M."/>
            <person name="Marcais B."/>
            <person name="Mello A."/>
            <person name="Miranda M."/>
            <person name="Pacioni G."/>
            <person name="Quesneville H."/>
            <person name="Riccioni C."/>
            <person name="Ruotolo R."/>
            <person name="Splivallo R."/>
            <person name="Stocchi V."/>
            <person name="Tisserant E."/>
            <person name="Viscomi A.R."/>
            <person name="Zambonelli A."/>
            <person name="Zampieri E."/>
            <person name="Henrissat B."/>
            <person name="Lebrun M.H."/>
            <person name="Paolocci F."/>
            <person name="Bonfante P."/>
            <person name="Ottonello S."/>
            <person name="Wincker P."/>
        </authorList>
    </citation>
    <scope>NUCLEOTIDE SEQUENCE [LARGE SCALE GENOMIC DNA]</scope>
    <source>
        <strain evidence="2 3">Mel28</strain>
    </source>
</reference>
<dbReference type="Proteomes" id="UP000006911">
    <property type="component" value="Unassembled WGS sequence"/>
</dbReference>
<dbReference type="InParanoid" id="D5GD61"/>
<keyword evidence="3" id="KW-1185">Reference proteome</keyword>
<dbReference type="RefSeq" id="XP_002838263.1">
    <property type="nucleotide sequence ID" value="XM_002838217.1"/>
</dbReference>
<accession>D5GD61</accession>
<feature type="region of interest" description="Disordered" evidence="1">
    <location>
        <begin position="1"/>
        <end position="22"/>
    </location>
</feature>
<dbReference type="EMBL" id="FN430142">
    <property type="protein sequence ID" value="CAZ82454.1"/>
    <property type="molecule type" value="Genomic_DNA"/>
</dbReference>
<protein>
    <submittedName>
        <fullName evidence="2">(Perigord truffle) hypothetical protein</fullName>
    </submittedName>
</protein>
<dbReference type="GeneID" id="9183918"/>
<gene>
    <name evidence="2" type="ORF">GSTUM_00006054001</name>
</gene>
<dbReference type="AlphaFoldDB" id="D5GD61"/>
<evidence type="ECO:0000313" key="3">
    <source>
        <dbReference type="Proteomes" id="UP000006911"/>
    </source>
</evidence>
<evidence type="ECO:0000256" key="1">
    <source>
        <dbReference type="SAM" id="MobiDB-lite"/>
    </source>
</evidence>
<dbReference type="STRING" id="656061.D5GD61"/>
<name>D5GD61_TUBMM</name>
<proteinExistence type="predicted"/>
<sequence length="87" mass="9976">MSSSRFPRKFTPPASPTASYYDISDDDENGYSTITNTSTSRSVKLLRYVETRNYWSILSYAIHAFKMFLKLTFFWSVGLCAPNALEN</sequence>